<evidence type="ECO:0000256" key="17">
    <source>
        <dbReference type="SAM" id="MobiDB-lite"/>
    </source>
</evidence>
<dbReference type="Proteomes" id="UP000009168">
    <property type="component" value="Unassembled WGS sequence"/>
</dbReference>
<feature type="compositionally biased region" description="Basic and acidic residues" evidence="17">
    <location>
        <begin position="718"/>
        <end position="771"/>
    </location>
</feature>
<evidence type="ECO:0000256" key="13">
    <source>
        <dbReference type="ARBA" id="ARBA00023242"/>
    </source>
</evidence>
<dbReference type="InterPro" id="IPR041679">
    <property type="entry name" value="DNA2/NAM7-like_C"/>
</dbReference>
<protein>
    <recommendedName>
        <fullName evidence="4">DNA helicase</fullName>
        <ecNumber evidence="4">3.6.4.12</ecNumber>
    </recommendedName>
</protein>
<dbReference type="Pfam" id="PF21138">
    <property type="entry name" value="SMUBP-2_HCS1_1B"/>
    <property type="match status" value="1"/>
</dbReference>
<dbReference type="Pfam" id="PF01424">
    <property type="entry name" value="R3H"/>
    <property type="match status" value="1"/>
</dbReference>
<dbReference type="PANTHER" id="PTHR43788">
    <property type="entry name" value="DNA2/NAM7 HELICASE FAMILY MEMBER"/>
    <property type="match status" value="1"/>
</dbReference>
<feature type="domain" description="AN1-type" evidence="18">
    <location>
        <begin position="1006"/>
        <end position="1060"/>
    </location>
</feature>
<dbReference type="AlphaFoldDB" id="I7MER3"/>
<keyword evidence="20" id="KW-0238">DNA-binding</keyword>
<dbReference type="InterPro" id="IPR000058">
    <property type="entry name" value="Znf_AN1"/>
</dbReference>
<evidence type="ECO:0000256" key="9">
    <source>
        <dbReference type="ARBA" id="ARBA00022801"/>
    </source>
</evidence>
<dbReference type="GO" id="GO:0005737">
    <property type="term" value="C:cytoplasm"/>
    <property type="evidence" value="ECO:0007669"/>
    <property type="project" value="UniProtKB-SubCell"/>
</dbReference>
<name>I7MER3_TETTS</name>
<dbReference type="Gene3D" id="3.40.50.300">
    <property type="entry name" value="P-loop containing nucleotide triphosphate hydrolases"/>
    <property type="match status" value="2"/>
</dbReference>
<dbReference type="GO" id="GO:0005634">
    <property type="term" value="C:nucleus"/>
    <property type="evidence" value="ECO:0007669"/>
    <property type="project" value="UniProtKB-SubCell"/>
</dbReference>
<evidence type="ECO:0000259" key="19">
    <source>
        <dbReference type="PROSITE" id="PS51061"/>
    </source>
</evidence>
<evidence type="ECO:0000256" key="16">
    <source>
        <dbReference type="SAM" id="Coils"/>
    </source>
</evidence>
<feature type="region of interest" description="Disordered" evidence="17">
    <location>
        <begin position="966"/>
        <end position="993"/>
    </location>
</feature>
<keyword evidence="16" id="KW-0175">Coiled coil</keyword>
<feature type="compositionally biased region" description="Basic and acidic residues" evidence="17">
    <location>
        <begin position="856"/>
        <end position="871"/>
    </location>
</feature>
<evidence type="ECO:0000313" key="21">
    <source>
        <dbReference type="Proteomes" id="UP000009168"/>
    </source>
</evidence>
<feature type="region of interest" description="Disordered" evidence="17">
    <location>
        <begin position="703"/>
        <end position="771"/>
    </location>
</feature>
<evidence type="ECO:0000256" key="2">
    <source>
        <dbReference type="ARBA" id="ARBA00004496"/>
    </source>
</evidence>
<dbReference type="InterPro" id="IPR027417">
    <property type="entry name" value="P-loop_NTPase"/>
</dbReference>
<evidence type="ECO:0000256" key="10">
    <source>
        <dbReference type="ARBA" id="ARBA00022806"/>
    </source>
</evidence>
<evidence type="ECO:0000256" key="14">
    <source>
        <dbReference type="ARBA" id="ARBA00048432"/>
    </source>
</evidence>
<dbReference type="FunFam" id="3.40.50.300:FF:000326">
    <property type="entry name" value="P-loop containing nucleoside triphosphate hydrolase"/>
    <property type="match status" value="1"/>
</dbReference>
<feature type="compositionally biased region" description="Low complexity" evidence="17">
    <location>
        <begin position="966"/>
        <end position="975"/>
    </location>
</feature>
<feature type="compositionally biased region" description="Polar residues" evidence="17">
    <location>
        <begin position="893"/>
        <end position="929"/>
    </location>
</feature>
<dbReference type="InterPro" id="IPR014001">
    <property type="entry name" value="Helicase_ATP-bd"/>
</dbReference>
<dbReference type="OrthoDB" id="6513042at2759"/>
<dbReference type="Gene3D" id="2.40.30.270">
    <property type="match status" value="1"/>
</dbReference>
<dbReference type="PANTHER" id="PTHR43788:SF8">
    <property type="entry name" value="DNA-BINDING PROTEIN SMUBP-2"/>
    <property type="match status" value="1"/>
</dbReference>
<dbReference type="GO" id="GO:0008270">
    <property type="term" value="F:zinc ion binding"/>
    <property type="evidence" value="ECO:0007669"/>
    <property type="project" value="UniProtKB-KW"/>
</dbReference>
<evidence type="ECO:0000256" key="1">
    <source>
        <dbReference type="ARBA" id="ARBA00004123"/>
    </source>
</evidence>
<evidence type="ECO:0000256" key="8">
    <source>
        <dbReference type="ARBA" id="ARBA00022771"/>
    </source>
</evidence>
<dbReference type="GO" id="GO:0003677">
    <property type="term" value="F:DNA binding"/>
    <property type="evidence" value="ECO:0007669"/>
    <property type="project" value="UniProtKB-KW"/>
</dbReference>
<evidence type="ECO:0000256" key="3">
    <source>
        <dbReference type="ARBA" id="ARBA00007913"/>
    </source>
</evidence>
<dbReference type="CDD" id="cd18044">
    <property type="entry name" value="DEXXQc_SMUBP2"/>
    <property type="match status" value="1"/>
</dbReference>
<dbReference type="EMBL" id="GG662666">
    <property type="protein sequence ID" value="EAR97413.2"/>
    <property type="molecule type" value="Genomic_DNA"/>
</dbReference>
<keyword evidence="21" id="KW-1185">Reference proteome</keyword>
<dbReference type="InterPro" id="IPR050534">
    <property type="entry name" value="Coronavir_polyprotein_1ab"/>
</dbReference>
<dbReference type="Gene3D" id="3.30.1370.50">
    <property type="entry name" value="R3H-like domain"/>
    <property type="match status" value="1"/>
</dbReference>
<dbReference type="GO" id="GO:0003723">
    <property type="term" value="F:RNA binding"/>
    <property type="evidence" value="ECO:0007669"/>
    <property type="project" value="InterPro"/>
</dbReference>
<dbReference type="EC" id="3.6.4.12" evidence="4"/>
<dbReference type="SUPFAM" id="SSF52540">
    <property type="entry name" value="P-loop containing nucleoside triphosphate hydrolases"/>
    <property type="match status" value="1"/>
</dbReference>
<evidence type="ECO:0000256" key="11">
    <source>
        <dbReference type="ARBA" id="ARBA00022833"/>
    </source>
</evidence>
<dbReference type="GO" id="GO:0016787">
    <property type="term" value="F:hydrolase activity"/>
    <property type="evidence" value="ECO:0007669"/>
    <property type="project" value="UniProtKB-KW"/>
</dbReference>
<dbReference type="Gene3D" id="4.10.1110.10">
    <property type="entry name" value="AN1-like Zinc finger"/>
    <property type="match status" value="1"/>
</dbReference>
<dbReference type="NCBIfam" id="TIGR00376">
    <property type="entry name" value="IGHMBP2 family helicase"/>
    <property type="match status" value="1"/>
</dbReference>
<dbReference type="InterPro" id="IPR048761">
    <property type="entry name" value="SMUBP-2_HCS1_1B"/>
</dbReference>
<feature type="region of interest" description="Disordered" evidence="17">
    <location>
        <begin position="1070"/>
        <end position="1113"/>
    </location>
</feature>
<reference evidence="21" key="1">
    <citation type="journal article" date="2006" name="PLoS Biol.">
        <title>Macronuclear genome sequence of the ciliate Tetrahymena thermophila, a model eukaryote.</title>
        <authorList>
            <person name="Eisen J.A."/>
            <person name="Coyne R.S."/>
            <person name="Wu M."/>
            <person name="Wu D."/>
            <person name="Thiagarajan M."/>
            <person name="Wortman J.R."/>
            <person name="Badger J.H."/>
            <person name="Ren Q."/>
            <person name="Amedeo P."/>
            <person name="Jones K.M."/>
            <person name="Tallon L.J."/>
            <person name="Delcher A.L."/>
            <person name="Salzberg S.L."/>
            <person name="Silva J.C."/>
            <person name="Haas B.J."/>
            <person name="Majoros W.H."/>
            <person name="Farzad M."/>
            <person name="Carlton J.M."/>
            <person name="Smith R.K. Jr."/>
            <person name="Garg J."/>
            <person name="Pearlman R.E."/>
            <person name="Karrer K.M."/>
            <person name="Sun L."/>
            <person name="Manning G."/>
            <person name="Elde N.C."/>
            <person name="Turkewitz A.P."/>
            <person name="Asai D.J."/>
            <person name="Wilkes D.E."/>
            <person name="Wang Y."/>
            <person name="Cai H."/>
            <person name="Collins K."/>
            <person name="Stewart B.A."/>
            <person name="Lee S.R."/>
            <person name="Wilamowska K."/>
            <person name="Weinberg Z."/>
            <person name="Ruzzo W.L."/>
            <person name="Wloga D."/>
            <person name="Gaertig J."/>
            <person name="Frankel J."/>
            <person name="Tsao C.-C."/>
            <person name="Gorovsky M.A."/>
            <person name="Keeling P.J."/>
            <person name="Waller R.F."/>
            <person name="Patron N.J."/>
            <person name="Cherry J.M."/>
            <person name="Stover N.A."/>
            <person name="Krieger C.J."/>
            <person name="del Toro C."/>
            <person name="Ryder H.F."/>
            <person name="Williamson S.C."/>
            <person name="Barbeau R.A."/>
            <person name="Hamilton E.P."/>
            <person name="Orias E."/>
        </authorList>
    </citation>
    <scope>NUCLEOTIDE SEQUENCE [LARGE SCALE GENOMIC DNA]</scope>
    <source>
        <strain evidence="21">SB210</strain>
    </source>
</reference>
<comment type="subcellular location">
    <subcellularLocation>
        <location evidence="2">Cytoplasm</location>
    </subcellularLocation>
    <subcellularLocation>
        <location evidence="1">Nucleus</location>
    </subcellularLocation>
</comment>
<proteinExistence type="inferred from homology"/>
<keyword evidence="5" id="KW-0963">Cytoplasm</keyword>
<keyword evidence="7" id="KW-0547">Nucleotide-binding</keyword>
<keyword evidence="11" id="KW-0862">Zinc</keyword>
<dbReference type="GeneID" id="7824392"/>
<dbReference type="SMART" id="SM00382">
    <property type="entry name" value="AAA"/>
    <property type="match status" value="1"/>
</dbReference>
<dbReference type="Pfam" id="PF13086">
    <property type="entry name" value="AAA_11"/>
    <property type="match status" value="1"/>
</dbReference>
<dbReference type="InterPro" id="IPR047187">
    <property type="entry name" value="SF1_C_Upf1"/>
</dbReference>
<dbReference type="GO" id="GO:0005524">
    <property type="term" value="F:ATP binding"/>
    <property type="evidence" value="ECO:0007669"/>
    <property type="project" value="UniProtKB-KW"/>
</dbReference>
<evidence type="ECO:0000256" key="6">
    <source>
        <dbReference type="ARBA" id="ARBA00022723"/>
    </source>
</evidence>
<evidence type="ECO:0000259" key="18">
    <source>
        <dbReference type="PROSITE" id="PS51039"/>
    </source>
</evidence>
<feature type="region of interest" description="Disordered" evidence="17">
    <location>
        <begin position="838"/>
        <end position="939"/>
    </location>
</feature>
<dbReference type="InterPro" id="IPR003593">
    <property type="entry name" value="AAA+_ATPase"/>
</dbReference>
<keyword evidence="10" id="KW-0347">Helicase</keyword>
<dbReference type="InterPro" id="IPR035896">
    <property type="entry name" value="AN1-like_Znf"/>
</dbReference>
<accession>I7MER3</accession>
<dbReference type="SUPFAM" id="SSF82708">
    <property type="entry name" value="R3H domain"/>
    <property type="match status" value="1"/>
</dbReference>
<feature type="compositionally biased region" description="Basic and acidic residues" evidence="17">
    <location>
        <begin position="1090"/>
        <end position="1113"/>
    </location>
</feature>
<evidence type="ECO:0000256" key="5">
    <source>
        <dbReference type="ARBA" id="ARBA00022490"/>
    </source>
</evidence>
<dbReference type="KEGG" id="tet:TTHERM_00339940"/>
<dbReference type="Pfam" id="PF13087">
    <property type="entry name" value="AAA_12"/>
    <property type="match status" value="1"/>
</dbReference>
<feature type="compositionally biased region" description="Basic residues" evidence="17">
    <location>
        <begin position="872"/>
        <end position="881"/>
    </location>
</feature>
<sequence>MDKNIETNQVQLFNQQGQVGQRMYKDGMEFLQRQKKMLEDEHAEEMKEHEFIIKQSTCSDLEELGLAVNRLKLKSVKTGLYGRTLVTFAHPHYSMDKIKESPQLAKMVKLPESKFQSGDNVSIYKQSLTFDGNPLEKGVIFKKNDYKFVVAFDEEVNENQLSNEVISIVMEVNEVTYNRFLKCLQNIEEKYSDVNFKGSQLLRVLLDGSDPTNPNPNIKPVHILSKPIVDFYKKDLNEEQKDAINFCLSSQTIGLIHGPPGTGKTMTVCELIYQAVKMGLRVLACAGSNIAVDNMVERLAKTDLKVMRIGHPARMLPTIYEQCLDNKLRKTTCFKELKALKQNINKQLQKLQKDISYGEKKEIKKLLTELRKEMREQEQLSIKEVIQDTQVVCCTNSGAADYIFKRDFGKVEFDLVVIDECAQALELSCWIPILLGKRVVLAGDHKQLPPTIKSKNQGLSVTLFDRVLKEFQPENVSRLLKVQYRMNQQIMEWSSQYVYGGQLKAHESVATHSIGGESILLFIDTAGAKMGETINENANDKNKSKSNLGEADLVKIIFEELKLQGLQEKEVGVITPYNAQVDLIKKLFENNNINTQQVEVSTVDGFQGREKECIIISMVRSNPLNQVGFLSDYRRMNVAVTRARKFVCLIGDSETVSSDKFLDEMVKYFQEHGEVRSAMEYVGMQDVHFNCGFIDDKAKKEIKAEGNKANQSAQQQKPKSEGQKKQKNKEQSKKDDDKQKQQNENAKKQPETSTKKHEHQEQEPRKKFSEEELKSQYTREISIFLMSSAKELKYDQINSFQRRVLHELADSFKLYHESIGTSAIKDFVIRKIANSEGTQKNKLNDNDSNSDDDQEESKQNKEGEEQKQDTKNKKKNKKKEQKSKLPQGILIGTSDSSNQKANSSTQNINQSDVKQPENTKVSLGLSSNPVVPEGVQGDQKNQYQEYVLKKQQEQQEKLKQQQLLLEQQKQQQQQKKANKQKNKDKKEKKDDVVDELDDLAFLEKLAEEKKYCKFQLSSGKKCGVYVEMLGSDCKYCDSRYCIKHGLPEDHGCGDKVKKDAREAFQKQFMMQHRGEKPLRQDQLNNLQSRLQDKIKQNIDSRKIKQPEKNEKKK</sequence>
<keyword evidence="12" id="KW-0067">ATP-binding</keyword>
<dbReference type="InterPro" id="IPR001374">
    <property type="entry name" value="R3H_dom"/>
</dbReference>
<feature type="coiled-coil region" evidence="16">
    <location>
        <begin position="334"/>
        <end position="383"/>
    </location>
</feature>
<dbReference type="GO" id="GO:0043139">
    <property type="term" value="F:5'-3' DNA helicase activity"/>
    <property type="evidence" value="ECO:0007669"/>
    <property type="project" value="TreeGrafter"/>
</dbReference>
<dbReference type="PROSITE" id="PS51039">
    <property type="entry name" value="ZF_AN1"/>
    <property type="match status" value="1"/>
</dbReference>
<dbReference type="eggNOG" id="KOG1803">
    <property type="taxonomic scope" value="Eukaryota"/>
</dbReference>
<dbReference type="CDD" id="cd02325">
    <property type="entry name" value="R3H"/>
    <property type="match status" value="1"/>
</dbReference>
<gene>
    <name evidence="20" type="ORF">TTHERM_00339940</name>
</gene>
<evidence type="ECO:0000256" key="7">
    <source>
        <dbReference type="ARBA" id="ARBA00022741"/>
    </source>
</evidence>
<evidence type="ECO:0000256" key="4">
    <source>
        <dbReference type="ARBA" id="ARBA00012551"/>
    </source>
</evidence>
<keyword evidence="13" id="KW-0539">Nucleus</keyword>
<dbReference type="PROSITE" id="PS51061">
    <property type="entry name" value="R3H"/>
    <property type="match status" value="1"/>
</dbReference>
<dbReference type="InterPro" id="IPR036867">
    <property type="entry name" value="R3H_dom_sf"/>
</dbReference>
<evidence type="ECO:0000313" key="20">
    <source>
        <dbReference type="EMBL" id="EAR97413.2"/>
    </source>
</evidence>
<dbReference type="Pfam" id="PF01428">
    <property type="entry name" value="zf-AN1"/>
    <property type="match status" value="1"/>
</dbReference>
<comment type="similarity">
    <text evidence="3">Belongs to the DNA2/NAM7 helicase family.</text>
</comment>
<feature type="domain" description="R3H" evidence="19">
    <location>
        <begin position="771"/>
        <end position="833"/>
    </location>
</feature>
<organism evidence="20 21">
    <name type="scientific">Tetrahymena thermophila (strain SB210)</name>
    <dbReference type="NCBI Taxonomy" id="312017"/>
    <lineage>
        <taxon>Eukaryota</taxon>
        <taxon>Sar</taxon>
        <taxon>Alveolata</taxon>
        <taxon>Ciliophora</taxon>
        <taxon>Intramacronucleata</taxon>
        <taxon>Oligohymenophorea</taxon>
        <taxon>Hymenostomatida</taxon>
        <taxon>Tetrahymenina</taxon>
        <taxon>Tetrahymenidae</taxon>
        <taxon>Tetrahymena</taxon>
    </lineage>
</organism>
<keyword evidence="9" id="KW-0378">Hydrolase</keyword>
<dbReference type="SMART" id="SM00154">
    <property type="entry name" value="ZnF_AN1"/>
    <property type="match status" value="1"/>
</dbReference>
<dbReference type="STRING" id="312017.I7MER3"/>
<evidence type="ECO:0000256" key="12">
    <source>
        <dbReference type="ARBA" id="ARBA00022840"/>
    </source>
</evidence>
<dbReference type="InterPro" id="IPR004483">
    <property type="entry name" value="SMUBP-2/Hcs1-like"/>
</dbReference>
<keyword evidence="6" id="KW-0479">Metal-binding</keyword>
<dbReference type="GO" id="GO:0005694">
    <property type="term" value="C:chromosome"/>
    <property type="evidence" value="ECO:0007669"/>
    <property type="project" value="UniProtKB-ARBA"/>
</dbReference>
<evidence type="ECO:0000256" key="15">
    <source>
        <dbReference type="PROSITE-ProRule" id="PRU00449"/>
    </source>
</evidence>
<dbReference type="InterPro" id="IPR041677">
    <property type="entry name" value="DNA2/NAM7_AAA_11"/>
</dbReference>
<comment type="catalytic activity">
    <reaction evidence="14">
        <text>ATP + H2O = ADP + phosphate + H(+)</text>
        <dbReference type="Rhea" id="RHEA:13065"/>
        <dbReference type="ChEBI" id="CHEBI:15377"/>
        <dbReference type="ChEBI" id="CHEBI:15378"/>
        <dbReference type="ChEBI" id="CHEBI:30616"/>
        <dbReference type="ChEBI" id="CHEBI:43474"/>
        <dbReference type="ChEBI" id="CHEBI:456216"/>
        <dbReference type="EC" id="3.6.4.12"/>
    </reaction>
    <physiologicalReaction direction="left-to-right" evidence="14">
        <dbReference type="Rhea" id="RHEA:13066"/>
    </physiologicalReaction>
</comment>
<dbReference type="RefSeq" id="XP_001017658.2">
    <property type="nucleotide sequence ID" value="XM_001017658.2"/>
</dbReference>
<keyword evidence="8 15" id="KW-0863">Zinc-finger</keyword>
<dbReference type="SMART" id="SM00487">
    <property type="entry name" value="DEXDc"/>
    <property type="match status" value="1"/>
</dbReference>
<dbReference type="SUPFAM" id="SSF118310">
    <property type="entry name" value="AN1-like Zinc finger"/>
    <property type="match status" value="1"/>
</dbReference>
<dbReference type="InParanoid" id="I7MER3"/>
<dbReference type="CDD" id="cd18808">
    <property type="entry name" value="SF1_C_Upf1"/>
    <property type="match status" value="1"/>
</dbReference>